<dbReference type="InterPro" id="IPR015797">
    <property type="entry name" value="NUDIX_hydrolase-like_dom_sf"/>
</dbReference>
<dbReference type="GO" id="GO:0046872">
    <property type="term" value="F:metal ion binding"/>
    <property type="evidence" value="ECO:0007669"/>
    <property type="project" value="UniProtKB-UniRule"/>
</dbReference>
<dbReference type="InterPro" id="IPR003265">
    <property type="entry name" value="HhH-GPD_domain"/>
</dbReference>
<keyword evidence="7 13" id="KW-0227">DNA damage</keyword>
<keyword evidence="6" id="KW-0479">Metal-binding</keyword>
<dbReference type="InterPro" id="IPR011257">
    <property type="entry name" value="DNA_glycosylase"/>
</dbReference>
<proteinExistence type="inferred from homology"/>
<dbReference type="EMBL" id="LN483249">
    <property type="protein sequence ID" value="CDZ97659.1"/>
    <property type="molecule type" value="Genomic_DNA"/>
</dbReference>
<dbReference type="SUPFAM" id="SSF55811">
    <property type="entry name" value="Nudix"/>
    <property type="match status" value="1"/>
</dbReference>
<dbReference type="Pfam" id="PF14815">
    <property type="entry name" value="NUDIX_4"/>
    <property type="match status" value="1"/>
</dbReference>
<keyword evidence="10" id="KW-0411">Iron-sulfur</keyword>
<dbReference type="GO" id="GO:0051539">
    <property type="term" value="F:4 iron, 4 sulfur cluster binding"/>
    <property type="evidence" value="ECO:0007669"/>
    <property type="project" value="UniProtKB-UniRule"/>
</dbReference>
<evidence type="ECO:0000256" key="9">
    <source>
        <dbReference type="ARBA" id="ARBA00023004"/>
    </source>
</evidence>
<dbReference type="CDD" id="cd03431">
    <property type="entry name" value="NUDIX_DNA_Glycosylase_C-MutY"/>
    <property type="match status" value="1"/>
</dbReference>
<sequence length="589" mass="65265">MQSLQRPHSAGYHATAFISDRAAFLEWFSTVRHDRLMPWRRRPAEGESFKQMRAKLSRDQLAQWAYEVMISEVMLQQTQVTTVIPYFNRWILKFPTIHALSQGTTEEVHALWTGLGYYSRATRLLSAAQKVMADYSGHLPSSPQILEKDIPGIGPYTAGAISSIAYGVKTPLVDGNVHRVLTRLLGIHSNPTGKPLVSTLWEKAAELVPSDRPGDWNEALMELGARICRPTEAKCGECPLANSCRANAEMNSGIPPPIPEDIEDLCQICVPLPPKIDTNSTNATGLDPTVFPMKAIKKKAREESEDVFIVEYQLEEDESSGLGVSETIEQSSWLVVKRPEKGLLAGLYEFPSFPHSSTDPSPDPTTILSYLFPSLRSSDRPVVKNLVRLDTVFHQFSHISMTYHVSHLILTPPPSQILGAGDKYDRRPQDLMDRAKWVEGKDEVEGLSMATGGKNCWKLLNGGKGKERPKPRIKSGAKKSTADPNSKTKLERAKTSKSITSFFKPKPKHEPEPMGESESIDLVSSNDDLTPPPSSPPPSTNRNKGSLAPLPSIKRKNPSRGDVKSYAEADPDEDGEAEVDAQVKRSRRE</sequence>
<evidence type="ECO:0000256" key="1">
    <source>
        <dbReference type="ARBA" id="ARBA00000843"/>
    </source>
</evidence>
<evidence type="ECO:0000256" key="7">
    <source>
        <dbReference type="ARBA" id="ARBA00022763"/>
    </source>
</evidence>
<dbReference type="SUPFAM" id="SSF48150">
    <property type="entry name" value="DNA-glycosylase"/>
    <property type="match status" value="1"/>
</dbReference>
<comment type="function">
    <text evidence="13">Adenine glycosylase active on G-A mispairs.</text>
</comment>
<dbReference type="FunFam" id="1.10.340.30:FF:000002">
    <property type="entry name" value="Adenine DNA glycosylase"/>
    <property type="match status" value="1"/>
</dbReference>
<keyword evidence="9 13" id="KW-0408">Iron</keyword>
<dbReference type="CDD" id="cd00056">
    <property type="entry name" value="ENDO3c"/>
    <property type="match status" value="1"/>
</dbReference>
<dbReference type="InterPro" id="IPR044298">
    <property type="entry name" value="MIG/MutY"/>
</dbReference>
<protein>
    <recommendedName>
        <fullName evidence="4 13">Adenine DNA glycosylase</fullName>
        <ecNumber evidence="3 13">3.2.2.31</ecNumber>
    </recommendedName>
</protein>
<dbReference type="Pfam" id="PF00730">
    <property type="entry name" value="HhH-GPD"/>
    <property type="match status" value="1"/>
</dbReference>
<dbReference type="AlphaFoldDB" id="A0A0F7SJV6"/>
<evidence type="ECO:0000256" key="12">
    <source>
        <dbReference type="ARBA" id="ARBA00023295"/>
    </source>
</evidence>
<dbReference type="GO" id="GO:0005634">
    <property type="term" value="C:nucleus"/>
    <property type="evidence" value="ECO:0007669"/>
    <property type="project" value="TreeGrafter"/>
</dbReference>
<evidence type="ECO:0000256" key="6">
    <source>
        <dbReference type="ARBA" id="ARBA00022723"/>
    </source>
</evidence>
<dbReference type="GO" id="GO:0034039">
    <property type="term" value="F:8-oxo-7,8-dihydroguanine DNA N-glycosylase activity"/>
    <property type="evidence" value="ECO:0007669"/>
    <property type="project" value="TreeGrafter"/>
</dbReference>
<evidence type="ECO:0000256" key="11">
    <source>
        <dbReference type="ARBA" id="ARBA00023204"/>
    </source>
</evidence>
<keyword evidence="12 13" id="KW-0326">Glycosidase</keyword>
<dbReference type="PANTHER" id="PTHR42944:SF1">
    <property type="entry name" value="ADENINE DNA GLYCOSYLASE"/>
    <property type="match status" value="1"/>
</dbReference>
<evidence type="ECO:0000256" key="13">
    <source>
        <dbReference type="RuleBase" id="RU365096"/>
    </source>
</evidence>
<dbReference type="InterPro" id="IPR004036">
    <property type="entry name" value="Endonuclease-III-like_CS2"/>
</dbReference>
<dbReference type="PANTHER" id="PTHR42944">
    <property type="entry name" value="ADENINE DNA GLYCOSYLASE"/>
    <property type="match status" value="1"/>
</dbReference>
<dbReference type="Gene3D" id="3.90.79.10">
    <property type="entry name" value="Nucleoside Triphosphate Pyrophosphohydrolase"/>
    <property type="match status" value="1"/>
</dbReference>
<comment type="similarity">
    <text evidence="2 13">Belongs to the Nth/MutY family.</text>
</comment>
<evidence type="ECO:0000256" key="2">
    <source>
        <dbReference type="ARBA" id="ARBA00008343"/>
    </source>
</evidence>
<dbReference type="EC" id="3.2.2.31" evidence="3 13"/>
<evidence type="ECO:0000259" key="15">
    <source>
        <dbReference type="SMART" id="SM00478"/>
    </source>
</evidence>
<dbReference type="SMART" id="SM00478">
    <property type="entry name" value="ENDO3c"/>
    <property type="match status" value="1"/>
</dbReference>
<evidence type="ECO:0000256" key="4">
    <source>
        <dbReference type="ARBA" id="ARBA00022023"/>
    </source>
</evidence>
<dbReference type="Gene3D" id="1.10.1670.10">
    <property type="entry name" value="Helix-hairpin-Helix base-excision DNA repair enzymes (C-terminal)"/>
    <property type="match status" value="1"/>
</dbReference>
<dbReference type="GO" id="GO:0032357">
    <property type="term" value="F:oxidized purine DNA binding"/>
    <property type="evidence" value="ECO:0007669"/>
    <property type="project" value="TreeGrafter"/>
</dbReference>
<dbReference type="InterPro" id="IPR029119">
    <property type="entry name" value="MutY_C"/>
</dbReference>
<dbReference type="GO" id="GO:0006298">
    <property type="term" value="P:mismatch repair"/>
    <property type="evidence" value="ECO:0007669"/>
    <property type="project" value="TreeGrafter"/>
</dbReference>
<accession>A0A0F7SJV6</accession>
<reference evidence="16" key="1">
    <citation type="submission" date="2014-08" db="EMBL/GenBank/DDBJ databases">
        <authorList>
            <person name="Sharma Rahul"/>
            <person name="Thines Marco"/>
        </authorList>
    </citation>
    <scope>NUCLEOTIDE SEQUENCE</scope>
</reference>
<dbReference type="GO" id="GO:0035485">
    <property type="term" value="F:adenine/guanine mispair binding"/>
    <property type="evidence" value="ECO:0007669"/>
    <property type="project" value="TreeGrafter"/>
</dbReference>
<keyword evidence="8" id="KW-0378">Hydrolase</keyword>
<comment type="cofactor">
    <cofactor evidence="13">
        <name>[4Fe-4S] cluster</name>
        <dbReference type="ChEBI" id="CHEBI:49883"/>
    </cofactor>
    <text evidence="13">Binds 1 [4Fe-4S] cluster.</text>
</comment>
<feature type="region of interest" description="Disordered" evidence="14">
    <location>
        <begin position="453"/>
        <end position="589"/>
    </location>
</feature>
<dbReference type="PROSITE" id="PS01155">
    <property type="entry name" value="ENDONUCLEASE_III_2"/>
    <property type="match status" value="1"/>
</dbReference>
<feature type="domain" description="HhH-GPD" evidence="15">
    <location>
        <begin position="74"/>
        <end position="226"/>
    </location>
</feature>
<dbReference type="GO" id="GO:0006285">
    <property type="term" value="P:base-excision repair, AP site formation"/>
    <property type="evidence" value="ECO:0007669"/>
    <property type="project" value="UniProtKB-ARBA"/>
</dbReference>
<evidence type="ECO:0000256" key="5">
    <source>
        <dbReference type="ARBA" id="ARBA00022485"/>
    </source>
</evidence>
<dbReference type="InterPro" id="IPR023170">
    <property type="entry name" value="HhH_base_excis_C"/>
</dbReference>
<evidence type="ECO:0000256" key="8">
    <source>
        <dbReference type="ARBA" id="ARBA00022801"/>
    </source>
</evidence>
<evidence type="ECO:0000256" key="10">
    <source>
        <dbReference type="ARBA" id="ARBA00023014"/>
    </source>
</evidence>
<name>A0A0F7SJV6_PHARH</name>
<feature type="compositionally biased region" description="Acidic residues" evidence="14">
    <location>
        <begin position="569"/>
        <end position="579"/>
    </location>
</feature>
<organism evidence="16">
    <name type="scientific">Phaffia rhodozyma</name>
    <name type="common">Yeast</name>
    <name type="synonym">Xanthophyllomyces dendrorhous</name>
    <dbReference type="NCBI Taxonomy" id="264483"/>
    <lineage>
        <taxon>Eukaryota</taxon>
        <taxon>Fungi</taxon>
        <taxon>Dikarya</taxon>
        <taxon>Basidiomycota</taxon>
        <taxon>Agaricomycotina</taxon>
        <taxon>Tremellomycetes</taxon>
        <taxon>Cystofilobasidiales</taxon>
        <taxon>Mrakiaceae</taxon>
        <taxon>Phaffia</taxon>
    </lineage>
</organism>
<evidence type="ECO:0000313" key="16">
    <source>
        <dbReference type="EMBL" id="CDZ97659.1"/>
    </source>
</evidence>
<keyword evidence="11" id="KW-0234">DNA repair</keyword>
<comment type="catalytic activity">
    <reaction evidence="1 13">
        <text>Hydrolyzes free adenine bases from 7,8-dihydro-8-oxoguanine:adenine mismatched double-stranded DNA, leaving an apurinic site.</text>
        <dbReference type="EC" id="3.2.2.31"/>
    </reaction>
</comment>
<keyword evidence="5" id="KW-0004">4Fe-4S</keyword>
<dbReference type="GO" id="GO:0000701">
    <property type="term" value="F:purine-specific mismatch base pair DNA N-glycosylase activity"/>
    <property type="evidence" value="ECO:0007669"/>
    <property type="project" value="UniProtKB-EC"/>
</dbReference>
<dbReference type="Gene3D" id="1.10.340.30">
    <property type="entry name" value="Hypothetical protein, domain 2"/>
    <property type="match status" value="1"/>
</dbReference>
<evidence type="ECO:0000256" key="3">
    <source>
        <dbReference type="ARBA" id="ARBA00012045"/>
    </source>
</evidence>
<evidence type="ECO:0000256" key="14">
    <source>
        <dbReference type="SAM" id="MobiDB-lite"/>
    </source>
</evidence>
<feature type="compositionally biased region" description="Pro residues" evidence="14">
    <location>
        <begin position="530"/>
        <end position="539"/>
    </location>
</feature>